<evidence type="ECO:0000313" key="1">
    <source>
        <dbReference type="EMBL" id="GGH82694.1"/>
    </source>
</evidence>
<sequence>MRQNRLSFYPYTQWETGIRSPSSACGPAAIAGIVGFWEKRLAKESGKPFGRLPADPVQAVNDIYALSGGTPLGMPAPVLAFALRRLLNKRLRDSGLPGRTVTRRLSGFEAYCAEIDAGRLVAVKFDKWFSFRWWGRRPVFDYHWTVGCGYRIEDDGTAFLLVHDAGGRGKDGTFVRSRERQIAYERHRGVLTMVGVQVKLEGCGEDSLHSLFHPESC</sequence>
<evidence type="ECO:0008006" key="3">
    <source>
        <dbReference type="Google" id="ProtNLM"/>
    </source>
</evidence>
<reference evidence="2" key="1">
    <citation type="journal article" date="2019" name="Int. J. Syst. Evol. Microbiol.">
        <title>The Global Catalogue of Microorganisms (GCM) 10K type strain sequencing project: providing services to taxonomists for standard genome sequencing and annotation.</title>
        <authorList>
            <consortium name="The Broad Institute Genomics Platform"/>
            <consortium name="The Broad Institute Genome Sequencing Center for Infectious Disease"/>
            <person name="Wu L."/>
            <person name="Ma J."/>
        </authorList>
    </citation>
    <scope>NUCLEOTIDE SEQUENCE [LARGE SCALE GENOMIC DNA]</scope>
    <source>
        <strain evidence="2">CCM 8702</strain>
    </source>
</reference>
<protein>
    <recommendedName>
        <fullName evidence="3">Peptidase C39-like domain-containing protein</fullName>
    </recommendedName>
</protein>
<dbReference type="EMBL" id="BMDD01000004">
    <property type="protein sequence ID" value="GGH82694.1"/>
    <property type="molecule type" value="Genomic_DNA"/>
</dbReference>
<dbReference type="RefSeq" id="WP_172245740.1">
    <property type="nucleotide sequence ID" value="NZ_BMDD01000004.1"/>
</dbReference>
<comment type="caution">
    <text evidence="1">The sequence shown here is derived from an EMBL/GenBank/DDBJ whole genome shotgun (WGS) entry which is preliminary data.</text>
</comment>
<evidence type="ECO:0000313" key="2">
    <source>
        <dbReference type="Proteomes" id="UP000605427"/>
    </source>
</evidence>
<organism evidence="1 2">
    <name type="scientific">Saccharibacillus endophyticus</name>
    <dbReference type="NCBI Taxonomy" id="2060666"/>
    <lineage>
        <taxon>Bacteria</taxon>
        <taxon>Bacillati</taxon>
        <taxon>Bacillota</taxon>
        <taxon>Bacilli</taxon>
        <taxon>Bacillales</taxon>
        <taxon>Paenibacillaceae</taxon>
        <taxon>Saccharibacillus</taxon>
    </lineage>
</organism>
<keyword evidence="2" id="KW-1185">Reference proteome</keyword>
<proteinExistence type="predicted"/>
<name>A0ABQ2A1Y2_9BACL</name>
<gene>
    <name evidence="1" type="ORF">GCM10007362_34400</name>
</gene>
<dbReference type="Proteomes" id="UP000605427">
    <property type="component" value="Unassembled WGS sequence"/>
</dbReference>
<accession>A0ABQ2A1Y2</accession>